<dbReference type="OrthoDB" id="5915128at2"/>
<gene>
    <name evidence="1" type="ORF">SAMN04488244_1332</name>
</gene>
<dbReference type="Pfam" id="PF06097">
    <property type="entry name" value="DUF945"/>
    <property type="match status" value="1"/>
</dbReference>
<dbReference type="AlphaFoldDB" id="A0A1H6C860"/>
<sequence length="426" mass="46697">MNQLKKYGAIGGAVALALCWPLAVGHIGQKIVEDGVEQLNNEGVSAEVISYNRSYLSSSVETRYQVQDPILKEQLEVDGLPTEMLVKTHINHGLMSLTADSNIANFPEFPLKLKTVTQLNGNTEFELTLDSWNYQGNAEQTVSMSISPSVATGTATVLGQLSFSANIPSIQLDFDSGEQLIVTDLNASGTGKKEKGFWLGEQSTSVKNFSILDPAHTSLFNIDKAGYTFTSTFNAETDRIDTQHVFDMAEMTYVDGERVRDLNVDFALTSLDRSAFEGLVDIYQSNPSLAQADINILAPLIETLFSRGFQVSMNGMQFKIADDEFKSKWLLEVPEGTNNVSRDPSVVMPALTGNMNAYMSEGMVNAYPVLAEGIDELIIMEMIKQKGEGYELDASIEAGQLVFENGQRIPLIALLLPLLMQQSMGQ</sequence>
<evidence type="ECO:0000313" key="2">
    <source>
        <dbReference type="Proteomes" id="UP000236721"/>
    </source>
</evidence>
<dbReference type="EMBL" id="FNVG01000033">
    <property type="protein sequence ID" value="SEG69151.1"/>
    <property type="molecule type" value="Genomic_DNA"/>
</dbReference>
<evidence type="ECO:0000313" key="1">
    <source>
        <dbReference type="EMBL" id="SEG69151.1"/>
    </source>
</evidence>
<protein>
    <submittedName>
        <fullName evidence="1">Uncharacterized conserved protein YdgA, DUF945 family</fullName>
    </submittedName>
</protein>
<accession>A0A1H6C860</accession>
<keyword evidence="2" id="KW-1185">Reference proteome</keyword>
<dbReference type="InterPro" id="IPR010352">
    <property type="entry name" value="DUF945"/>
</dbReference>
<organism evidence="1 2">
    <name type="scientific">Vibrio hangzhouensis</name>
    <dbReference type="NCBI Taxonomy" id="462991"/>
    <lineage>
        <taxon>Bacteria</taxon>
        <taxon>Pseudomonadati</taxon>
        <taxon>Pseudomonadota</taxon>
        <taxon>Gammaproteobacteria</taxon>
        <taxon>Vibrionales</taxon>
        <taxon>Vibrionaceae</taxon>
        <taxon>Vibrio</taxon>
    </lineage>
</organism>
<name>A0A1H6C860_9VIBR</name>
<dbReference type="RefSeq" id="WP_103882268.1">
    <property type="nucleotide sequence ID" value="NZ_FNVG01000033.1"/>
</dbReference>
<dbReference type="Proteomes" id="UP000236721">
    <property type="component" value="Unassembled WGS sequence"/>
</dbReference>
<reference evidence="2" key="1">
    <citation type="submission" date="2016-10" db="EMBL/GenBank/DDBJ databases">
        <authorList>
            <person name="Varghese N."/>
            <person name="Submissions S."/>
        </authorList>
    </citation>
    <scope>NUCLEOTIDE SEQUENCE [LARGE SCALE GENOMIC DNA]</scope>
    <source>
        <strain evidence="2">CGMCC 1.7062</strain>
    </source>
</reference>
<proteinExistence type="predicted"/>